<dbReference type="PROSITE" id="PS00626">
    <property type="entry name" value="RCC1_2"/>
    <property type="match status" value="1"/>
</dbReference>
<organism evidence="6 7">
    <name type="scientific">Diaporthe eres</name>
    <name type="common">Phomopsis oblonga</name>
    <dbReference type="NCBI Taxonomy" id="83184"/>
    <lineage>
        <taxon>Eukaryota</taxon>
        <taxon>Fungi</taxon>
        <taxon>Dikarya</taxon>
        <taxon>Ascomycota</taxon>
        <taxon>Pezizomycotina</taxon>
        <taxon>Sordariomycetes</taxon>
        <taxon>Sordariomycetidae</taxon>
        <taxon>Diaporthales</taxon>
        <taxon>Diaporthaceae</taxon>
        <taxon>Diaporthe</taxon>
        <taxon>Diaporthe eres species complex</taxon>
    </lineage>
</organism>
<feature type="domain" description="RCC1-like" evidence="5">
    <location>
        <begin position="132"/>
        <end position="557"/>
    </location>
</feature>
<evidence type="ECO:0000259" key="5">
    <source>
        <dbReference type="Pfam" id="PF25390"/>
    </source>
</evidence>
<feature type="region of interest" description="Disordered" evidence="4">
    <location>
        <begin position="206"/>
        <end position="249"/>
    </location>
</feature>
<dbReference type="SUPFAM" id="SSF50985">
    <property type="entry name" value="RCC1/BLIP-II"/>
    <property type="match status" value="1"/>
</dbReference>
<reference evidence="6 7" key="1">
    <citation type="submission" date="2024-02" db="EMBL/GenBank/DDBJ databases">
        <title>De novo assembly and annotation of 12 fungi associated with fruit tree decline syndrome in Ontario, Canada.</title>
        <authorList>
            <person name="Sulman M."/>
            <person name="Ellouze W."/>
            <person name="Ilyukhin E."/>
        </authorList>
    </citation>
    <scope>NUCLEOTIDE SEQUENCE [LARGE SCALE GENOMIC DNA]</scope>
    <source>
        <strain evidence="6 7">M169</strain>
    </source>
</reference>
<evidence type="ECO:0000256" key="1">
    <source>
        <dbReference type="ARBA" id="ARBA00022658"/>
    </source>
</evidence>
<feature type="repeat" description="RCC1" evidence="3">
    <location>
        <begin position="131"/>
        <end position="189"/>
    </location>
</feature>
<dbReference type="Gene3D" id="2.130.10.30">
    <property type="entry name" value="Regulator of chromosome condensation 1/beta-lactamase-inhibitor protein II"/>
    <property type="match status" value="1"/>
</dbReference>
<keyword evidence="2" id="KW-0677">Repeat</keyword>
<evidence type="ECO:0000256" key="3">
    <source>
        <dbReference type="PROSITE-ProRule" id="PRU00235"/>
    </source>
</evidence>
<proteinExistence type="predicted"/>
<dbReference type="PROSITE" id="PS00625">
    <property type="entry name" value="RCC1_1"/>
    <property type="match status" value="1"/>
</dbReference>
<accession>A0ABR1PQB3</accession>
<feature type="repeat" description="RCC1" evidence="3">
    <location>
        <begin position="440"/>
        <end position="507"/>
    </location>
</feature>
<feature type="repeat" description="RCC1" evidence="3">
    <location>
        <begin position="327"/>
        <end position="382"/>
    </location>
</feature>
<dbReference type="EMBL" id="JAKNSF020000001">
    <property type="protein sequence ID" value="KAK7742671.1"/>
    <property type="molecule type" value="Genomic_DNA"/>
</dbReference>
<dbReference type="PANTHER" id="PTHR45982">
    <property type="entry name" value="REGULATOR OF CHROMOSOME CONDENSATION"/>
    <property type="match status" value="1"/>
</dbReference>
<feature type="repeat" description="RCC1" evidence="3">
    <location>
        <begin position="270"/>
        <end position="326"/>
    </location>
</feature>
<feature type="repeat" description="RCC1" evidence="3">
    <location>
        <begin position="190"/>
        <end position="269"/>
    </location>
</feature>
<name>A0ABR1PQB3_DIAER</name>
<evidence type="ECO:0000256" key="2">
    <source>
        <dbReference type="ARBA" id="ARBA00022737"/>
    </source>
</evidence>
<feature type="region of interest" description="Disordered" evidence="4">
    <location>
        <begin position="20"/>
        <end position="68"/>
    </location>
</feature>
<comment type="caution">
    <text evidence="6">The sequence shown here is derived from an EMBL/GenBank/DDBJ whole genome shotgun (WGS) entry which is preliminary data.</text>
</comment>
<gene>
    <name evidence="6" type="ORF">SLS63_000236</name>
</gene>
<dbReference type="InterPro" id="IPR009091">
    <property type="entry name" value="RCC1/BLIP-II"/>
</dbReference>
<dbReference type="InterPro" id="IPR058923">
    <property type="entry name" value="RCC1-like_dom"/>
</dbReference>
<dbReference type="InterPro" id="IPR051553">
    <property type="entry name" value="Ran_GTPase-activating"/>
</dbReference>
<dbReference type="PRINTS" id="PR00633">
    <property type="entry name" value="RCCNDNSATION"/>
</dbReference>
<feature type="repeat" description="RCC1" evidence="3">
    <location>
        <begin position="383"/>
        <end position="439"/>
    </location>
</feature>
<evidence type="ECO:0000313" key="7">
    <source>
        <dbReference type="Proteomes" id="UP001430848"/>
    </source>
</evidence>
<dbReference type="PANTHER" id="PTHR45982:SF1">
    <property type="entry name" value="REGULATOR OF CHROMOSOME CONDENSATION"/>
    <property type="match status" value="1"/>
</dbReference>
<sequence length="568" mass="61259">MVANHNGEIIAQQIFLTMPPKSTRSRAAPKVEPIVNGTSTKPNTSKKRKAIEEEPKAQKVTSKRQRGFDADLEVDAKRPKTTKAKAAADVAAASFSSSFSVEPVDTLKSFTSAPPDTSDLPVINNAPTDILTVFAFGTGDMSGELGLGPKKKEAKRATVIPKLDGRDKDAYRVVQVDCGGMHVLALTEDNKIVSWGCNDKGALGRDTNWDGGLRDMDAEKAGSDSDSDDEDVNPLESTPTHIPENSFPKGTKFTSVAAGDSSSFAVTDTGLVYGWGTFLDSEAHETFLYYKEETIKVQHKPILIPGLRNITNVVCGSNHALALDAKGNVWSWGVNEQKQVGRRTHPQNKHLDNYYPGRLELSRHPIKLIAAGPYHSFAVDKLDRLFAWGLNSYGQAGYAKDAGSDNAILPHPLQIRAGSKQGILHMDGGEQHSTAVTADGRCLVWGRIDGGHLGLKLTEDQLNNPKLVRRDEHERPRILLTPVAVPNIGKAAYVACSRGHTVFVNQEGKAYASGFNGQMQLGNGNDDDTEVAEEVKAKALKGARLTWCGTGGQFSVVAGPSADIKDVE</sequence>
<keyword evidence="1" id="KW-0344">Guanine-nucleotide releasing factor</keyword>
<dbReference type="Proteomes" id="UP001430848">
    <property type="component" value="Unassembled WGS sequence"/>
</dbReference>
<dbReference type="PROSITE" id="PS50012">
    <property type="entry name" value="RCC1_3"/>
    <property type="match status" value="6"/>
</dbReference>
<keyword evidence="7" id="KW-1185">Reference proteome</keyword>
<evidence type="ECO:0000313" key="6">
    <source>
        <dbReference type="EMBL" id="KAK7742671.1"/>
    </source>
</evidence>
<evidence type="ECO:0000256" key="4">
    <source>
        <dbReference type="SAM" id="MobiDB-lite"/>
    </source>
</evidence>
<feature type="compositionally biased region" description="Basic and acidic residues" evidence="4">
    <location>
        <begin position="212"/>
        <end position="223"/>
    </location>
</feature>
<protein>
    <recommendedName>
        <fullName evidence="5">RCC1-like domain-containing protein</fullName>
    </recommendedName>
</protein>
<dbReference type="Pfam" id="PF25390">
    <property type="entry name" value="WD40_RLD"/>
    <property type="match status" value="1"/>
</dbReference>
<dbReference type="InterPro" id="IPR000408">
    <property type="entry name" value="Reg_chr_condens"/>
</dbReference>